<dbReference type="OrthoDB" id="5416037at2759"/>
<evidence type="ECO:0000256" key="1">
    <source>
        <dbReference type="SAM" id="Phobius"/>
    </source>
</evidence>
<keyword evidence="1" id="KW-1133">Transmembrane helix</keyword>
<comment type="caution">
    <text evidence="3">The sequence shown here is derived from an EMBL/GenBank/DDBJ whole genome shotgun (WGS) entry which is preliminary data.</text>
</comment>
<keyword evidence="1" id="KW-0812">Transmembrane</keyword>
<evidence type="ECO:0000313" key="3">
    <source>
        <dbReference type="EMBL" id="KAF9735687.1"/>
    </source>
</evidence>
<dbReference type="EMBL" id="WJXW01000005">
    <property type="protein sequence ID" value="KAF9735687.1"/>
    <property type="molecule type" value="Genomic_DNA"/>
</dbReference>
<feature type="transmembrane region" description="Helical" evidence="1">
    <location>
        <begin position="315"/>
        <end position="332"/>
    </location>
</feature>
<dbReference type="InterPro" id="IPR046529">
    <property type="entry name" value="DUF6594"/>
</dbReference>
<keyword evidence="1" id="KW-0472">Membrane</keyword>
<dbReference type="PANTHER" id="PTHR34502">
    <property type="entry name" value="DUF6594 DOMAIN-CONTAINING PROTEIN-RELATED"/>
    <property type="match status" value="1"/>
</dbReference>
<dbReference type="AlphaFoldDB" id="A0A9P6GHG3"/>
<dbReference type="Proteomes" id="UP000756921">
    <property type="component" value="Unassembled WGS sequence"/>
</dbReference>
<proteinExistence type="predicted"/>
<sequence>MAYIHIPAPSPLPGPVTASSSILPGTSSAISLHSLSSTTTSTITSQDKRNSAWKYEGYKAFSSWMASEDDFFLFRRFGDLNSRTILWLQDRIMRIEDDLKRLDEFVENSKPDEKLRNNSFRWDERFMTQRHAHMAELSHLLNHYSLCFHQLKYSSFANDTDQFIDGYAKVRARPRADKRLLENVKNWLARGAIAPEECSFLDHTDDLTSIHHRMRPPLGRWLESLSQLHRNRLFRSKHCNNAQKRDSGTIISSNYRFDLCTNTSIVIGGVSMLLAPLWCLMYVNANVKKLAIITAFIWLFVGLMSVATVNRPGEVVAATAAYAAVLMVFMQVDNSKGS</sequence>
<dbReference type="PANTHER" id="PTHR34502:SF4">
    <property type="entry name" value="DUF6594 DOMAIN-CONTAINING PROTEIN"/>
    <property type="match status" value="1"/>
</dbReference>
<gene>
    <name evidence="3" type="ORF">PMIN01_05602</name>
</gene>
<reference evidence="3" key="1">
    <citation type="journal article" date="2020" name="Mol. Plant Microbe Interact.">
        <title>Genome Sequence of the Biocontrol Agent Coniothyrium minitans strain Conio (IMI 134523).</title>
        <authorList>
            <person name="Patel D."/>
            <person name="Shittu T.A."/>
            <person name="Baroncelli R."/>
            <person name="Muthumeenakshi S."/>
            <person name="Osborne T.H."/>
            <person name="Janganan T.K."/>
            <person name="Sreenivasaprasad S."/>
        </authorList>
    </citation>
    <scope>NUCLEOTIDE SEQUENCE</scope>
    <source>
        <strain evidence="3">Conio</strain>
    </source>
</reference>
<accession>A0A9P6GHG3</accession>
<name>A0A9P6GHG3_9PLEO</name>
<feature type="transmembrane region" description="Helical" evidence="1">
    <location>
        <begin position="265"/>
        <end position="283"/>
    </location>
</feature>
<evidence type="ECO:0000313" key="4">
    <source>
        <dbReference type="Proteomes" id="UP000756921"/>
    </source>
</evidence>
<feature type="transmembrane region" description="Helical" evidence="1">
    <location>
        <begin position="290"/>
        <end position="309"/>
    </location>
</feature>
<organism evidence="3 4">
    <name type="scientific">Paraphaeosphaeria minitans</name>
    <dbReference type="NCBI Taxonomy" id="565426"/>
    <lineage>
        <taxon>Eukaryota</taxon>
        <taxon>Fungi</taxon>
        <taxon>Dikarya</taxon>
        <taxon>Ascomycota</taxon>
        <taxon>Pezizomycotina</taxon>
        <taxon>Dothideomycetes</taxon>
        <taxon>Pleosporomycetidae</taxon>
        <taxon>Pleosporales</taxon>
        <taxon>Massarineae</taxon>
        <taxon>Didymosphaeriaceae</taxon>
        <taxon>Paraphaeosphaeria</taxon>
    </lineage>
</organism>
<feature type="domain" description="DUF6594" evidence="2">
    <location>
        <begin position="58"/>
        <end position="327"/>
    </location>
</feature>
<keyword evidence="4" id="KW-1185">Reference proteome</keyword>
<dbReference type="Pfam" id="PF20237">
    <property type="entry name" value="DUF6594"/>
    <property type="match status" value="1"/>
</dbReference>
<protein>
    <recommendedName>
        <fullName evidence="2">DUF6594 domain-containing protein</fullName>
    </recommendedName>
</protein>
<evidence type="ECO:0000259" key="2">
    <source>
        <dbReference type="Pfam" id="PF20237"/>
    </source>
</evidence>